<dbReference type="PANTHER" id="PTHR45733">
    <property type="entry name" value="FORMIN-J"/>
    <property type="match status" value="1"/>
</dbReference>
<dbReference type="InterPro" id="IPR042201">
    <property type="entry name" value="FH2_Formin_sf"/>
</dbReference>
<sequence length="790" mass="91568">MENEELISDINEQFIQIMNEMSIPPEKQFELLNTLPATSKMSMIISGKTNHEKELLIKEYMLVLRREHNLRSIIGMKVILSYSNARFIDMFRACRGCTILSHLVAKSSKIFFNYLCELVAVIIKGGFVREKDFPPEFMDTFVNRYVAGVSEQNSISIIKFPSPSFYDILEYFVALDPTAAALVLFKKTRDKGTPLNTILQEILKLKYINTELEFIVPLIKQNQLILKYCLGVINFYSLIEKKEVSPRTKDIIKLIESAEISMEDDMYMKDVRILVDVMLQTDEFRGIYNIIEQNKALLEKIKHLESENLRLKLASMEVRDVSEKNKKEYIKKEILGKEEDKKEAIEKENSKKQSEEYKKVSVKKDAIEKEKEDNKKKIEKEMIVKKDKEEIVKKEDNLQNKDDNNIPSNQTTIKNNNQSSKGDKKPASSRSKLPPRKAPLKGPPKKNQGNSELEKYSKFKYNNLRWNKVSIEEGIWNKMDFKGLDNIYPPEDFIPFQKIDKPIAPPKKQIRNVAPQIFPVKKGNALNIALSRTKESSVECKKHILALETGFLNETQVDQLIKQFPTSSEMEQISLLDNTPSIGKAEAFFKLWTDDPNLLMACLEAIRFKQIFYTQNKFLLANQNLLVKFYTRIIGSKHLKEFFRRALFIGNILNNGNHLGNASAFTLDSFFKFMEFKGADKKSLLDFIVLKFPEKTALAEDLSLVEDVLRINLDGIFEEYKVIEEMYNKISKCCYPEIVNGISNYKKDFINLKESIALLKEKYKEFCTYFGVTMKEPELNILLNLLRSLK</sequence>
<dbReference type="InterPro" id="IPR016024">
    <property type="entry name" value="ARM-type_fold"/>
</dbReference>
<comment type="caution">
    <text evidence="3">The sequence shown here is derived from an EMBL/GenBank/DDBJ whole genome shotgun (WGS) entry which is preliminary data.</text>
</comment>
<dbReference type="EMBL" id="SBIQ01000053">
    <property type="protein sequence ID" value="KAF7683771.1"/>
    <property type="molecule type" value="Genomic_DNA"/>
</dbReference>
<dbReference type="InterPro" id="IPR051144">
    <property type="entry name" value="Formin_homology_domain"/>
</dbReference>
<dbReference type="SUPFAM" id="SSF48371">
    <property type="entry name" value="ARM repeat"/>
    <property type="match status" value="1"/>
</dbReference>
<protein>
    <submittedName>
        <fullName evidence="3">Formin-like protein 20</fullName>
    </submittedName>
</protein>
<dbReference type="Gene3D" id="1.20.58.2220">
    <property type="entry name" value="Formin, FH2 domain"/>
    <property type="match status" value="1"/>
</dbReference>
<dbReference type="InterPro" id="IPR015425">
    <property type="entry name" value="FH2_Formin"/>
</dbReference>
<name>A0ABQ7I036_9MICR</name>
<reference evidence="3 4" key="1">
    <citation type="submission" date="2019-01" db="EMBL/GenBank/DDBJ databases">
        <title>Genomes sequencing and comparative genomics of infectious freshwater microsporidia, Cucumispora dikerogammari and Thelohania contejeani.</title>
        <authorList>
            <person name="Cormier A."/>
            <person name="Giraud I."/>
            <person name="Wattier R."/>
            <person name="Teixeira M."/>
            <person name="Grandjean F."/>
            <person name="Rigaud T."/>
            <person name="Cordaux R."/>
        </authorList>
    </citation>
    <scope>NUCLEOTIDE SEQUENCE [LARGE SCALE GENOMIC DNA]</scope>
    <source>
        <strain evidence="3">T1</strain>
        <tissue evidence="3">Spores</tissue>
    </source>
</reference>
<organism evidence="3 4">
    <name type="scientific">Astathelohania contejeani</name>
    <dbReference type="NCBI Taxonomy" id="164912"/>
    <lineage>
        <taxon>Eukaryota</taxon>
        <taxon>Fungi</taxon>
        <taxon>Fungi incertae sedis</taxon>
        <taxon>Microsporidia</taxon>
        <taxon>Astathelohaniidae</taxon>
        <taxon>Astathelohania</taxon>
    </lineage>
</organism>
<feature type="compositionally biased region" description="Basic and acidic residues" evidence="1">
    <location>
        <begin position="394"/>
        <end position="404"/>
    </location>
</feature>
<dbReference type="Pfam" id="PF02181">
    <property type="entry name" value="FH2"/>
    <property type="match status" value="1"/>
</dbReference>
<feature type="region of interest" description="Disordered" evidence="1">
    <location>
        <begin position="341"/>
        <end position="362"/>
    </location>
</feature>
<dbReference type="PROSITE" id="PS51444">
    <property type="entry name" value="FH2"/>
    <property type="match status" value="1"/>
</dbReference>
<feature type="compositionally biased region" description="Polar residues" evidence="1">
    <location>
        <begin position="405"/>
        <end position="420"/>
    </location>
</feature>
<proteinExistence type="predicted"/>
<gene>
    <name evidence="3" type="primary">FH20</name>
    <name evidence="3" type="ORF">TCON_1019</name>
</gene>
<dbReference type="SUPFAM" id="SSF101447">
    <property type="entry name" value="Formin homology 2 domain (FH2 domain)"/>
    <property type="match status" value="1"/>
</dbReference>
<evidence type="ECO:0000259" key="2">
    <source>
        <dbReference type="PROSITE" id="PS51444"/>
    </source>
</evidence>
<dbReference type="PANTHER" id="PTHR45733:SF31">
    <property type="entry name" value="GENOME ASSEMBLY, CHROMOSOME: II"/>
    <property type="match status" value="1"/>
</dbReference>
<feature type="region of interest" description="Disordered" evidence="1">
    <location>
        <begin position="394"/>
        <end position="453"/>
    </location>
</feature>
<keyword evidence="4" id="KW-1185">Reference proteome</keyword>
<evidence type="ECO:0000313" key="4">
    <source>
        <dbReference type="Proteomes" id="UP001516464"/>
    </source>
</evidence>
<evidence type="ECO:0000256" key="1">
    <source>
        <dbReference type="SAM" id="MobiDB-lite"/>
    </source>
</evidence>
<feature type="domain" description="FH2" evidence="2">
    <location>
        <begin position="438"/>
        <end position="790"/>
    </location>
</feature>
<evidence type="ECO:0000313" key="3">
    <source>
        <dbReference type="EMBL" id="KAF7683771.1"/>
    </source>
</evidence>
<accession>A0ABQ7I036</accession>
<dbReference type="Proteomes" id="UP001516464">
    <property type="component" value="Unassembled WGS sequence"/>
</dbReference>